<dbReference type="EMBL" id="OY731398">
    <property type="protein sequence ID" value="CAJ1901466.1"/>
    <property type="molecule type" value="Genomic_DNA"/>
</dbReference>
<evidence type="ECO:0000313" key="2">
    <source>
        <dbReference type="Proteomes" id="UP001189624"/>
    </source>
</evidence>
<gene>
    <name evidence="1" type="ORF">AYBTSS11_LOCUS3180</name>
</gene>
<dbReference type="AlphaFoldDB" id="A0AA86V328"/>
<name>A0AA86V328_9FABA</name>
<dbReference type="Proteomes" id="UP001189624">
    <property type="component" value="Chromosome 1"/>
</dbReference>
<protein>
    <submittedName>
        <fullName evidence="1">Uncharacterized protein</fullName>
    </submittedName>
</protein>
<keyword evidence="2" id="KW-1185">Reference proteome</keyword>
<accession>A0AA86V328</accession>
<sequence>MEFGKNKVTEFGKNKVTDEEFEEGHRNWEKNAKRIERREEQSHFNWSSQGSKLSDTTTVLTRYSKILLEISKSHYNCNYT</sequence>
<reference evidence="1" key="1">
    <citation type="submission" date="2023-10" db="EMBL/GenBank/DDBJ databases">
        <authorList>
            <person name="Domelevo Entfellner J.-B."/>
        </authorList>
    </citation>
    <scope>NUCLEOTIDE SEQUENCE</scope>
</reference>
<dbReference type="Gramene" id="rna-AYBTSS11_LOCUS3180">
    <property type="protein sequence ID" value="CAJ1901466.1"/>
    <property type="gene ID" value="gene-AYBTSS11_LOCUS3180"/>
</dbReference>
<organism evidence="1 2">
    <name type="scientific">Sphenostylis stenocarpa</name>
    <dbReference type="NCBI Taxonomy" id="92480"/>
    <lineage>
        <taxon>Eukaryota</taxon>
        <taxon>Viridiplantae</taxon>
        <taxon>Streptophyta</taxon>
        <taxon>Embryophyta</taxon>
        <taxon>Tracheophyta</taxon>
        <taxon>Spermatophyta</taxon>
        <taxon>Magnoliopsida</taxon>
        <taxon>eudicotyledons</taxon>
        <taxon>Gunneridae</taxon>
        <taxon>Pentapetalae</taxon>
        <taxon>rosids</taxon>
        <taxon>fabids</taxon>
        <taxon>Fabales</taxon>
        <taxon>Fabaceae</taxon>
        <taxon>Papilionoideae</taxon>
        <taxon>50 kb inversion clade</taxon>
        <taxon>NPAAA clade</taxon>
        <taxon>indigoferoid/millettioid clade</taxon>
        <taxon>Phaseoleae</taxon>
        <taxon>Sphenostylis</taxon>
    </lineage>
</organism>
<evidence type="ECO:0000313" key="1">
    <source>
        <dbReference type="EMBL" id="CAJ1901466.1"/>
    </source>
</evidence>
<proteinExistence type="predicted"/>